<evidence type="ECO:0000256" key="1">
    <source>
        <dbReference type="ARBA" id="ARBA00022737"/>
    </source>
</evidence>
<dbReference type="InterPro" id="IPR050745">
    <property type="entry name" value="Multifunctional_regulatory"/>
</dbReference>
<sequence>MWAKMFSVEQDRIRAAFSEALFEASINTSSLDIAQALLEAGIDPNQPIYSSMTGYVERPIQFVADSRPRNIDMATLMLKTGANVDDVTEDNEAPALHITAEHGSLEMIKLLVENSAGIRRWVPAQYSNEPVSGITSLTLAADRSKYIDRKFDDSMTESADKEEAVEPEECESIRILQYLLSLHKNSQDHEIIQDTLTVAAFHGRVDMIELLLAAGANLGQENSLGFTTLETTISQSFETLGAASTVLRLGANPNHFNKLSSLHIIGANCDASFVQLLVEHGADINSSITLVPERCSNVRTPFLQQEASQSKKDYNSSSHTASVCPTHNPGSHMLLSGD</sequence>
<evidence type="ECO:0000256" key="2">
    <source>
        <dbReference type="ARBA" id="ARBA00023043"/>
    </source>
</evidence>
<dbReference type="PANTHER" id="PTHR24189:SF50">
    <property type="entry name" value="ANKYRIN REPEAT AND SOCS BOX PROTEIN 2"/>
    <property type="match status" value="1"/>
</dbReference>
<accession>A0A0G2J6T8</accession>
<dbReference type="OrthoDB" id="4187070at2759"/>
<dbReference type="Proteomes" id="UP000034164">
    <property type="component" value="Unassembled WGS sequence"/>
</dbReference>
<gene>
    <name evidence="5" type="ORF">EMCG_06438</name>
</gene>
<evidence type="ECO:0000313" key="5">
    <source>
        <dbReference type="EMBL" id="KKZ67909.1"/>
    </source>
</evidence>
<feature type="repeat" description="ANK" evidence="3">
    <location>
        <begin position="257"/>
        <end position="289"/>
    </location>
</feature>
<dbReference type="InterPro" id="IPR036770">
    <property type="entry name" value="Ankyrin_rpt-contain_sf"/>
</dbReference>
<comment type="caution">
    <text evidence="5">The sequence shown here is derived from an EMBL/GenBank/DDBJ whole genome shotgun (WGS) entry which is preliminary data.</text>
</comment>
<proteinExistence type="predicted"/>
<evidence type="ECO:0000256" key="3">
    <source>
        <dbReference type="PROSITE-ProRule" id="PRU00023"/>
    </source>
</evidence>
<name>A0A0G2J6T8_9EURO</name>
<evidence type="ECO:0000313" key="6">
    <source>
        <dbReference type="Proteomes" id="UP000034164"/>
    </source>
</evidence>
<reference evidence="6" key="1">
    <citation type="journal article" date="2015" name="PLoS Genet.">
        <title>The dynamic genome and transcriptome of the human fungal pathogen Blastomyces and close relative Emmonsia.</title>
        <authorList>
            <person name="Munoz J.F."/>
            <person name="Gauthier G.M."/>
            <person name="Desjardins C.A."/>
            <person name="Gallo J.E."/>
            <person name="Holder J."/>
            <person name="Sullivan T.D."/>
            <person name="Marty A.J."/>
            <person name="Carmen J.C."/>
            <person name="Chen Z."/>
            <person name="Ding L."/>
            <person name="Gujja S."/>
            <person name="Magrini V."/>
            <person name="Misas E."/>
            <person name="Mitreva M."/>
            <person name="Priest M."/>
            <person name="Saif S."/>
            <person name="Whiston E.A."/>
            <person name="Young S."/>
            <person name="Zeng Q."/>
            <person name="Goldman W.E."/>
            <person name="Mardis E.R."/>
            <person name="Taylor J.W."/>
            <person name="McEwen J.G."/>
            <person name="Clay O.K."/>
            <person name="Klein B.S."/>
            <person name="Cuomo C.A."/>
        </authorList>
    </citation>
    <scope>NUCLEOTIDE SEQUENCE [LARGE SCALE GENOMIC DNA]</scope>
    <source>
        <strain evidence="6">UAMH 3008</strain>
    </source>
</reference>
<feature type="region of interest" description="Disordered" evidence="4">
    <location>
        <begin position="306"/>
        <end position="338"/>
    </location>
</feature>
<dbReference type="Gene3D" id="1.25.40.20">
    <property type="entry name" value="Ankyrin repeat-containing domain"/>
    <property type="match status" value="2"/>
</dbReference>
<keyword evidence="2 3" id="KW-0040">ANK repeat</keyword>
<evidence type="ECO:0000256" key="4">
    <source>
        <dbReference type="SAM" id="MobiDB-lite"/>
    </source>
</evidence>
<organism evidence="5 6">
    <name type="scientific">[Emmonsia] crescens</name>
    <dbReference type="NCBI Taxonomy" id="73230"/>
    <lineage>
        <taxon>Eukaryota</taxon>
        <taxon>Fungi</taxon>
        <taxon>Dikarya</taxon>
        <taxon>Ascomycota</taxon>
        <taxon>Pezizomycotina</taxon>
        <taxon>Eurotiomycetes</taxon>
        <taxon>Eurotiomycetidae</taxon>
        <taxon>Onygenales</taxon>
        <taxon>Ajellomycetaceae</taxon>
        <taxon>Emergomyces</taxon>
    </lineage>
</organism>
<feature type="repeat" description="ANK" evidence="3">
    <location>
        <begin position="196"/>
        <end position="223"/>
    </location>
</feature>
<protein>
    <submittedName>
        <fullName evidence="5">Uncharacterized protein</fullName>
    </submittedName>
</protein>
<dbReference type="EMBL" id="LCZI01000179">
    <property type="protein sequence ID" value="KKZ67909.1"/>
    <property type="molecule type" value="Genomic_DNA"/>
</dbReference>
<keyword evidence="1" id="KW-0677">Repeat</keyword>
<dbReference type="VEuPathDB" id="FungiDB:EMCG_06438"/>
<dbReference type="Pfam" id="PF00023">
    <property type="entry name" value="Ank"/>
    <property type="match status" value="1"/>
</dbReference>
<dbReference type="AlphaFoldDB" id="A0A0G2J6T8"/>
<dbReference type="InterPro" id="IPR002110">
    <property type="entry name" value="Ankyrin_rpt"/>
</dbReference>
<dbReference type="SMART" id="SM00248">
    <property type="entry name" value="ANK"/>
    <property type="match status" value="5"/>
</dbReference>
<dbReference type="SUPFAM" id="SSF48403">
    <property type="entry name" value="Ankyrin repeat"/>
    <property type="match status" value="1"/>
</dbReference>
<dbReference type="PROSITE" id="PS50088">
    <property type="entry name" value="ANK_REPEAT"/>
    <property type="match status" value="2"/>
</dbReference>
<feature type="compositionally biased region" description="Polar residues" evidence="4">
    <location>
        <begin position="315"/>
        <end position="329"/>
    </location>
</feature>
<dbReference type="PANTHER" id="PTHR24189">
    <property type="entry name" value="MYOTROPHIN"/>
    <property type="match status" value="1"/>
</dbReference>